<dbReference type="Gene3D" id="4.10.95.10">
    <property type="entry name" value="Cytochrome c oxidase, subunit VIa"/>
    <property type="match status" value="1"/>
</dbReference>
<keyword evidence="2" id="KW-0999">Mitochondrion inner membrane</keyword>
<evidence type="ECO:0000256" key="1">
    <source>
        <dbReference type="ARBA" id="ARBA00004273"/>
    </source>
</evidence>
<dbReference type="AlphaFoldDB" id="A0A195AVT1"/>
<dbReference type="InterPro" id="IPR001349">
    <property type="entry name" value="Cyt_c_oxidase_su6a"/>
</dbReference>
<evidence type="ECO:0000256" key="5">
    <source>
        <dbReference type="ARBA" id="ARBA00023136"/>
    </source>
</evidence>
<sequence>MPFVVIASIVIKTREREKAKQPREPYQDLPYLRRRVKPFPWGDGNHTLFHNPVKNPIPPYGYEVEDPNAPKKAGD</sequence>
<dbReference type="EMBL" id="KQ976731">
    <property type="protein sequence ID" value="KYM76286.1"/>
    <property type="molecule type" value="Genomic_DNA"/>
</dbReference>
<gene>
    <name evidence="6" type="ORF">ALC53_13313</name>
</gene>
<dbReference type="InterPro" id="IPR036418">
    <property type="entry name" value="Cyt_c_oxidase_su6a_sf"/>
</dbReference>
<dbReference type="GO" id="GO:0005743">
    <property type="term" value="C:mitochondrial inner membrane"/>
    <property type="evidence" value="ECO:0007669"/>
    <property type="project" value="UniProtKB-SubCell"/>
</dbReference>
<evidence type="ECO:0000256" key="4">
    <source>
        <dbReference type="ARBA" id="ARBA00023128"/>
    </source>
</evidence>
<keyword evidence="5" id="KW-0472">Membrane</keyword>
<name>A0A195AVT1_9HYME</name>
<dbReference type="Proteomes" id="UP000078540">
    <property type="component" value="Unassembled WGS sequence"/>
</dbReference>
<reference evidence="6 7" key="1">
    <citation type="submission" date="2015-09" db="EMBL/GenBank/DDBJ databases">
        <title>Atta colombica WGS genome.</title>
        <authorList>
            <person name="Nygaard S."/>
            <person name="Hu H."/>
            <person name="Boomsma J."/>
            <person name="Zhang G."/>
        </authorList>
    </citation>
    <scope>NUCLEOTIDE SEQUENCE [LARGE SCALE GENOMIC DNA]</scope>
    <source>
        <strain evidence="6">Treedump-2</strain>
        <tissue evidence="6">Whole body</tissue>
    </source>
</reference>
<evidence type="ECO:0000256" key="2">
    <source>
        <dbReference type="ARBA" id="ARBA00022792"/>
    </source>
</evidence>
<dbReference type="Pfam" id="PF02046">
    <property type="entry name" value="COX6A"/>
    <property type="match status" value="1"/>
</dbReference>
<keyword evidence="3" id="KW-0809">Transit peptide</keyword>
<proteinExistence type="predicted"/>
<keyword evidence="4" id="KW-0496">Mitochondrion</keyword>
<evidence type="ECO:0000313" key="7">
    <source>
        <dbReference type="Proteomes" id="UP000078540"/>
    </source>
</evidence>
<accession>A0A195AVT1</accession>
<comment type="subcellular location">
    <subcellularLocation>
        <location evidence="1">Mitochondrion inner membrane</location>
    </subcellularLocation>
</comment>
<dbReference type="SUPFAM" id="SSF81411">
    <property type="entry name" value="Mitochondrial cytochrome c oxidase subunit VIa"/>
    <property type="match status" value="1"/>
</dbReference>
<evidence type="ECO:0000256" key="3">
    <source>
        <dbReference type="ARBA" id="ARBA00022946"/>
    </source>
</evidence>
<protein>
    <submittedName>
        <fullName evidence="6">Cytochrome c oxidase subunit 6A1, mitochondrial</fullName>
    </submittedName>
</protein>
<evidence type="ECO:0000313" key="6">
    <source>
        <dbReference type="EMBL" id="KYM76286.1"/>
    </source>
</evidence>
<organism evidence="6 7">
    <name type="scientific">Atta colombica</name>
    <dbReference type="NCBI Taxonomy" id="520822"/>
    <lineage>
        <taxon>Eukaryota</taxon>
        <taxon>Metazoa</taxon>
        <taxon>Ecdysozoa</taxon>
        <taxon>Arthropoda</taxon>
        <taxon>Hexapoda</taxon>
        <taxon>Insecta</taxon>
        <taxon>Pterygota</taxon>
        <taxon>Neoptera</taxon>
        <taxon>Endopterygota</taxon>
        <taxon>Hymenoptera</taxon>
        <taxon>Apocrita</taxon>
        <taxon>Aculeata</taxon>
        <taxon>Formicoidea</taxon>
        <taxon>Formicidae</taxon>
        <taxon>Myrmicinae</taxon>
        <taxon>Atta</taxon>
    </lineage>
</organism>
<dbReference type="STRING" id="520822.A0A195AVT1"/>
<keyword evidence="7" id="KW-1185">Reference proteome</keyword>